<evidence type="ECO:0000256" key="7">
    <source>
        <dbReference type="ARBA" id="ARBA00022884"/>
    </source>
</evidence>
<dbReference type="FunFam" id="1.10.10.1440:FF:000001">
    <property type="entry name" value="phosphorylated adapter RNA export protein-like"/>
    <property type="match status" value="1"/>
</dbReference>
<keyword evidence="6" id="KW-0963">Cytoplasm</keyword>
<evidence type="ECO:0000256" key="6">
    <source>
        <dbReference type="ARBA" id="ARBA00022490"/>
    </source>
</evidence>
<evidence type="ECO:0000313" key="15">
    <source>
        <dbReference type="RefSeq" id="XP_032809367.1"/>
    </source>
</evidence>
<name>A0AAJ7T168_PETMA</name>
<evidence type="ECO:0000256" key="3">
    <source>
        <dbReference type="ARBA" id="ARBA00006094"/>
    </source>
</evidence>
<evidence type="ECO:0000256" key="12">
    <source>
        <dbReference type="SAM" id="MobiDB-lite"/>
    </source>
</evidence>
<dbReference type="InterPro" id="IPR039047">
    <property type="entry name" value="PHAX"/>
</dbReference>
<feature type="compositionally biased region" description="Basic and acidic residues" evidence="12">
    <location>
        <begin position="419"/>
        <end position="429"/>
    </location>
</feature>
<evidence type="ECO:0000256" key="10">
    <source>
        <dbReference type="ARBA" id="ARBA00030834"/>
    </source>
</evidence>
<accession>A0AAJ7T168</accession>
<evidence type="ECO:0000259" key="13">
    <source>
        <dbReference type="Pfam" id="PF10258"/>
    </source>
</evidence>
<evidence type="ECO:0000256" key="8">
    <source>
        <dbReference type="ARBA" id="ARBA00022927"/>
    </source>
</evidence>
<dbReference type="PANTHER" id="PTHR13135">
    <property type="entry name" value="CYTOSOLIC RESINIFERATOXIN BINDING PROTEIN RBP-26"/>
    <property type="match status" value="1"/>
</dbReference>
<dbReference type="KEGG" id="pmrn:116941996"/>
<proteinExistence type="inferred from homology"/>
<feature type="compositionally biased region" description="Acidic residues" evidence="12">
    <location>
        <begin position="1"/>
        <end position="12"/>
    </location>
</feature>
<feature type="region of interest" description="Disordered" evidence="12">
    <location>
        <begin position="397"/>
        <end position="429"/>
    </location>
</feature>
<keyword evidence="5" id="KW-0813">Transport</keyword>
<dbReference type="Proteomes" id="UP001318040">
    <property type="component" value="Chromosome 13"/>
</dbReference>
<feature type="compositionally biased region" description="Polar residues" evidence="12">
    <location>
        <begin position="14"/>
        <end position="41"/>
    </location>
</feature>
<dbReference type="GO" id="GO:0005737">
    <property type="term" value="C:cytoplasm"/>
    <property type="evidence" value="ECO:0007669"/>
    <property type="project" value="UniProtKB-SubCell"/>
</dbReference>
<feature type="compositionally biased region" description="Pro residues" evidence="12">
    <location>
        <begin position="98"/>
        <end position="111"/>
    </location>
</feature>
<evidence type="ECO:0000256" key="4">
    <source>
        <dbReference type="ARBA" id="ARBA00016856"/>
    </source>
</evidence>
<keyword evidence="7" id="KW-0694">RNA-binding</keyword>
<protein>
    <recommendedName>
        <fullName evidence="4">Phosphorylated adapter RNA export protein</fullName>
    </recommendedName>
    <alternativeName>
        <fullName evidence="10">RNA U small nuclear RNA export adapter protein</fullName>
    </alternativeName>
</protein>
<dbReference type="CTD" id="51808"/>
<keyword evidence="9" id="KW-0539">Nucleus</keyword>
<comment type="subcellular location">
    <subcellularLocation>
        <location evidence="2">Cytoplasm</location>
    </subcellularLocation>
    <subcellularLocation>
        <location evidence="1">Nucleus</location>
    </subcellularLocation>
</comment>
<evidence type="ECO:0000256" key="11">
    <source>
        <dbReference type="SAM" id="Coils"/>
    </source>
</evidence>
<keyword evidence="14" id="KW-1185">Reference proteome</keyword>
<dbReference type="RefSeq" id="XP_032809367.1">
    <property type="nucleotide sequence ID" value="XM_032953476.1"/>
</dbReference>
<comment type="similarity">
    <text evidence="3">Belongs to the PHAX family.</text>
</comment>
<feature type="domain" description="Phosphorylated adapter RNA export protein RNA-binding" evidence="13">
    <location>
        <begin position="256"/>
        <end position="339"/>
    </location>
</feature>
<dbReference type="AlphaFoldDB" id="A0AAJ7T168"/>
<evidence type="ECO:0000256" key="5">
    <source>
        <dbReference type="ARBA" id="ARBA00022448"/>
    </source>
</evidence>
<evidence type="ECO:0000256" key="9">
    <source>
        <dbReference type="ARBA" id="ARBA00023242"/>
    </source>
</evidence>
<feature type="region of interest" description="Disordered" evidence="12">
    <location>
        <begin position="1"/>
        <end position="125"/>
    </location>
</feature>
<gene>
    <name evidence="15" type="primary">PHAX</name>
</gene>
<dbReference type="GO" id="GO:0003723">
    <property type="term" value="F:RNA binding"/>
    <property type="evidence" value="ECO:0007669"/>
    <property type="project" value="UniProtKB-KW"/>
</dbReference>
<dbReference type="Gene3D" id="1.10.10.1440">
    <property type="entry name" value="PHAX RNA-binding domain"/>
    <property type="match status" value="1"/>
</dbReference>
<keyword evidence="8" id="KW-0653">Protein transport</keyword>
<reference evidence="15" key="1">
    <citation type="submission" date="2025-08" db="UniProtKB">
        <authorList>
            <consortium name="RefSeq"/>
        </authorList>
    </citation>
    <scope>IDENTIFICATION</scope>
    <source>
        <tissue evidence="15">Sperm</tissue>
    </source>
</reference>
<evidence type="ECO:0000256" key="1">
    <source>
        <dbReference type="ARBA" id="ARBA00004123"/>
    </source>
</evidence>
<keyword evidence="11" id="KW-0175">Coiled coil</keyword>
<dbReference type="PANTHER" id="PTHR13135:SF0">
    <property type="entry name" value="PHOSPHORYLATED ADAPTER RNA EXPORT PROTEIN"/>
    <property type="match status" value="1"/>
</dbReference>
<feature type="compositionally biased region" description="Acidic residues" evidence="12">
    <location>
        <begin position="74"/>
        <end position="83"/>
    </location>
</feature>
<evidence type="ECO:0000256" key="2">
    <source>
        <dbReference type="ARBA" id="ARBA00004496"/>
    </source>
</evidence>
<sequence length="429" mass="47885">MEVEFEEGELADSDSGSENNGKAPPTNNGSSAQGSNSTNATFDAGAAGGRSCPPLIDTAARYRATNKGFSSNDSDSDSDDDEERLWRRKRLKNNNQRPPVPMVAQPIPPARGPARPASRPSDHSRKVNNVWGAVLQEQCQDAVAQEIGILGVEADLSIRTRDSESYNYMLAKKIRQKEETQELLKLEAELDGYMHNASKDMQLAEEQCEDLKDEANAQSRVQKRKRRPVKERLGERAEMDFVGRYELKEDDPADRIAEEIAYRLREAKEDLIVRVVNIIGVKKSLELLYETAEIERNGGLMIVNGTRRRTPGGVYLNLMKSTPSITQDQIKEIFHEENQRDYASKKAALKRRKHLVARSMKRAIQGLDLQDPEDDTSRETFASDTAEAQLAALEDVCGRDVRAPTPQPPPSPATGDSLELDHPNDLELF</sequence>
<feature type="coiled-coil region" evidence="11">
    <location>
        <begin position="176"/>
        <end position="221"/>
    </location>
</feature>
<dbReference type="InterPro" id="IPR038092">
    <property type="entry name" value="PHAX_RNA-binding_sf"/>
</dbReference>
<dbReference type="Pfam" id="PF10258">
    <property type="entry name" value="PHAX_RNA-bd"/>
    <property type="match status" value="1"/>
</dbReference>
<dbReference type="GO" id="GO:0006408">
    <property type="term" value="P:snRNA export from nucleus"/>
    <property type="evidence" value="ECO:0007669"/>
    <property type="project" value="InterPro"/>
</dbReference>
<dbReference type="InterPro" id="IPR019385">
    <property type="entry name" value="PHAX_RNA-binding_domain"/>
</dbReference>
<dbReference type="GO" id="GO:0005634">
    <property type="term" value="C:nucleus"/>
    <property type="evidence" value="ECO:0007669"/>
    <property type="project" value="UniProtKB-SubCell"/>
</dbReference>
<evidence type="ECO:0000313" key="14">
    <source>
        <dbReference type="Proteomes" id="UP001318040"/>
    </source>
</evidence>
<organism evidence="14 15">
    <name type="scientific">Petromyzon marinus</name>
    <name type="common">Sea lamprey</name>
    <dbReference type="NCBI Taxonomy" id="7757"/>
    <lineage>
        <taxon>Eukaryota</taxon>
        <taxon>Metazoa</taxon>
        <taxon>Chordata</taxon>
        <taxon>Craniata</taxon>
        <taxon>Vertebrata</taxon>
        <taxon>Cyclostomata</taxon>
        <taxon>Hyperoartia</taxon>
        <taxon>Petromyzontiformes</taxon>
        <taxon>Petromyzontidae</taxon>
        <taxon>Petromyzon</taxon>
    </lineage>
</organism>
<dbReference type="GO" id="GO:0015031">
    <property type="term" value="P:protein transport"/>
    <property type="evidence" value="ECO:0007669"/>
    <property type="project" value="UniProtKB-KW"/>
</dbReference>